<dbReference type="AlphaFoldDB" id="A0ABD1ZCD4"/>
<organism evidence="1 2">
    <name type="scientific">Riccia fluitans</name>
    <dbReference type="NCBI Taxonomy" id="41844"/>
    <lineage>
        <taxon>Eukaryota</taxon>
        <taxon>Viridiplantae</taxon>
        <taxon>Streptophyta</taxon>
        <taxon>Embryophyta</taxon>
        <taxon>Marchantiophyta</taxon>
        <taxon>Marchantiopsida</taxon>
        <taxon>Marchantiidae</taxon>
        <taxon>Marchantiales</taxon>
        <taxon>Ricciaceae</taxon>
        <taxon>Riccia</taxon>
    </lineage>
</organism>
<proteinExistence type="predicted"/>
<evidence type="ECO:0000313" key="2">
    <source>
        <dbReference type="Proteomes" id="UP001605036"/>
    </source>
</evidence>
<comment type="caution">
    <text evidence="1">The sequence shown here is derived from an EMBL/GenBank/DDBJ whole genome shotgun (WGS) entry which is preliminary data.</text>
</comment>
<evidence type="ECO:0000313" key="1">
    <source>
        <dbReference type="EMBL" id="KAL2645471.1"/>
    </source>
</evidence>
<gene>
    <name evidence="1" type="ORF">R1flu_013058</name>
</gene>
<dbReference type="EMBL" id="JBHFFA010000002">
    <property type="protein sequence ID" value="KAL2645471.1"/>
    <property type="molecule type" value="Genomic_DNA"/>
</dbReference>
<protein>
    <submittedName>
        <fullName evidence="1">Uncharacterized protein</fullName>
    </submittedName>
</protein>
<sequence>MAGVAGASDCWLGVAFHLAAHSVRSQGQSVEVGAIGHALLIPPSIPITRRDKRCRVEPFDSALCWLGNGRRRVLDSAQRLRTGGSLRPNSQVGDCAVLDRIKRRWWPLSGKDGIGRIPTLEFTRSVATSQLVGNTLTSLPWTQGALGISQDELCVVPSQVPLHLYCLGHLGI</sequence>
<keyword evidence="2" id="KW-1185">Reference proteome</keyword>
<reference evidence="1 2" key="1">
    <citation type="submission" date="2024-09" db="EMBL/GenBank/DDBJ databases">
        <title>Chromosome-scale assembly of Riccia fluitans.</title>
        <authorList>
            <person name="Paukszto L."/>
            <person name="Sawicki J."/>
            <person name="Karawczyk K."/>
            <person name="Piernik-Szablinska J."/>
            <person name="Szczecinska M."/>
            <person name="Mazdziarz M."/>
        </authorList>
    </citation>
    <scope>NUCLEOTIDE SEQUENCE [LARGE SCALE GENOMIC DNA]</scope>
    <source>
        <strain evidence="1">Rf_01</strain>
        <tissue evidence="1">Aerial parts of the thallus</tissue>
    </source>
</reference>
<dbReference type="Proteomes" id="UP001605036">
    <property type="component" value="Unassembled WGS sequence"/>
</dbReference>
<name>A0ABD1ZCD4_9MARC</name>
<accession>A0ABD1ZCD4</accession>